<dbReference type="InterPro" id="IPR005944">
    <property type="entry name" value="Pro_iminopeptidase"/>
</dbReference>
<dbReference type="Pfam" id="PF00561">
    <property type="entry name" value="Abhydrolase_1"/>
    <property type="match status" value="1"/>
</dbReference>
<feature type="domain" description="AB hydrolase-1" evidence="11">
    <location>
        <begin position="48"/>
        <end position="308"/>
    </location>
</feature>
<keyword evidence="13" id="KW-1185">Reference proteome</keyword>
<dbReference type="SUPFAM" id="SSF53474">
    <property type="entry name" value="alpha/beta-Hydrolases"/>
    <property type="match status" value="1"/>
</dbReference>
<comment type="similarity">
    <text evidence="3 8 10">Belongs to the peptidase S33 family.</text>
</comment>
<dbReference type="InterPro" id="IPR029058">
    <property type="entry name" value="AB_hydrolase_fold"/>
</dbReference>
<dbReference type="InterPro" id="IPR000073">
    <property type="entry name" value="AB_hydrolase_1"/>
</dbReference>
<evidence type="ECO:0000313" key="12">
    <source>
        <dbReference type="EMBL" id="PXY22577.1"/>
    </source>
</evidence>
<sequence>MGRAATVAPVLRALYPEIEPDDRGLLDVGDGHRLYWETCGNPDGKPAVVLHGGPGSGCTAGARRFFDPRVYRIVLFDQRNCGRSVPHASEPDVDLSTNTTWHLVADLERLRDHLGIQRWLLSGASWGSVLALVYAQRYPERVTELVLAGVATGRRSETDLLTRGLGGLFPEAWARFRAGVPESERDGDLAAAYHRLLFDADPAVRARAARSWCDWECAVIPTAPPNPRYDDPDFRLAFARIVTHYFSHGSWLQEAAVLAKAHRLRGIPGVIVQGELDLSNLSGTPWQLAAAWPGAELLFARGTGHNSSSTEESLRVEATDRFAATFG</sequence>
<evidence type="ECO:0000256" key="9">
    <source>
        <dbReference type="PIRSR" id="PIRSR006431-1"/>
    </source>
</evidence>
<keyword evidence="7 8" id="KW-0378">Hydrolase</keyword>
<evidence type="ECO:0000256" key="1">
    <source>
        <dbReference type="ARBA" id="ARBA00001585"/>
    </source>
</evidence>
<comment type="subcellular location">
    <subcellularLocation>
        <location evidence="2 8">Cytoplasm</location>
    </subcellularLocation>
</comment>
<organism evidence="12 13">
    <name type="scientific">Prauserella muralis</name>
    <dbReference type="NCBI Taxonomy" id="588067"/>
    <lineage>
        <taxon>Bacteria</taxon>
        <taxon>Bacillati</taxon>
        <taxon>Actinomycetota</taxon>
        <taxon>Actinomycetes</taxon>
        <taxon>Pseudonocardiales</taxon>
        <taxon>Pseudonocardiaceae</taxon>
        <taxon>Prauserella</taxon>
    </lineage>
</organism>
<dbReference type="EC" id="3.4.11.5" evidence="8 10"/>
<keyword evidence="4 8" id="KW-0031">Aminopeptidase</keyword>
<dbReference type="Gene3D" id="3.40.50.1820">
    <property type="entry name" value="alpha/beta hydrolase"/>
    <property type="match status" value="1"/>
</dbReference>
<keyword evidence="5 8" id="KW-0963">Cytoplasm</keyword>
<evidence type="ECO:0000256" key="7">
    <source>
        <dbReference type="ARBA" id="ARBA00022801"/>
    </source>
</evidence>
<evidence type="ECO:0000313" key="13">
    <source>
        <dbReference type="Proteomes" id="UP000249915"/>
    </source>
</evidence>
<evidence type="ECO:0000256" key="10">
    <source>
        <dbReference type="RuleBase" id="RU003421"/>
    </source>
</evidence>
<evidence type="ECO:0000256" key="5">
    <source>
        <dbReference type="ARBA" id="ARBA00022490"/>
    </source>
</evidence>
<protein>
    <recommendedName>
        <fullName evidence="8 10">Proline iminopeptidase</fullName>
        <shortName evidence="8">PIP</shortName>
        <ecNumber evidence="8 10">3.4.11.5</ecNumber>
    </recommendedName>
    <alternativeName>
        <fullName evidence="8">Prolyl aminopeptidase</fullName>
    </alternativeName>
</protein>
<accession>A0A2V4APR9</accession>
<dbReference type="PIRSF" id="PIRSF006431">
    <property type="entry name" value="Pept_S33"/>
    <property type="match status" value="1"/>
</dbReference>
<evidence type="ECO:0000256" key="2">
    <source>
        <dbReference type="ARBA" id="ARBA00004496"/>
    </source>
</evidence>
<comment type="catalytic activity">
    <reaction evidence="1 8 10">
        <text>Release of N-terminal proline from a peptide.</text>
        <dbReference type="EC" id="3.4.11.5"/>
    </reaction>
</comment>
<dbReference type="GO" id="GO:0004177">
    <property type="term" value="F:aminopeptidase activity"/>
    <property type="evidence" value="ECO:0007669"/>
    <property type="project" value="UniProtKB-UniRule"/>
</dbReference>
<evidence type="ECO:0000256" key="4">
    <source>
        <dbReference type="ARBA" id="ARBA00022438"/>
    </source>
</evidence>
<gene>
    <name evidence="12" type="ORF">BAY60_22345</name>
</gene>
<dbReference type="Proteomes" id="UP000249915">
    <property type="component" value="Unassembled WGS sequence"/>
</dbReference>
<dbReference type="InterPro" id="IPR002410">
    <property type="entry name" value="Peptidase_S33"/>
</dbReference>
<evidence type="ECO:0000256" key="8">
    <source>
        <dbReference type="PIRNR" id="PIRNR006431"/>
    </source>
</evidence>
<reference evidence="12 13" key="1">
    <citation type="submission" date="2016-07" db="EMBL/GenBank/DDBJ databases">
        <title>Draft genome sequence of Prauserella muralis DSM 45305, isolated from a mould-covered wall in an indoor environment.</title>
        <authorList>
            <person name="Ruckert C."/>
            <person name="Albersmeier A."/>
            <person name="Jiang C.-L."/>
            <person name="Jiang Y."/>
            <person name="Kalinowski J."/>
            <person name="Schneider O."/>
            <person name="Winkler A."/>
            <person name="Zotchev S.B."/>
        </authorList>
    </citation>
    <scope>NUCLEOTIDE SEQUENCE [LARGE SCALE GENOMIC DNA]</scope>
    <source>
        <strain evidence="12 13">DSM 45305</strain>
    </source>
</reference>
<dbReference type="AlphaFoldDB" id="A0A2V4APR9"/>
<dbReference type="RefSeq" id="WP_112283175.1">
    <property type="nucleotide sequence ID" value="NZ_MASW01000005.1"/>
</dbReference>
<name>A0A2V4APR9_9PSEU</name>
<proteinExistence type="inferred from homology"/>
<feature type="active site" description="Nucleophile" evidence="9">
    <location>
        <position position="125"/>
    </location>
</feature>
<dbReference type="EMBL" id="MASW01000005">
    <property type="protein sequence ID" value="PXY22577.1"/>
    <property type="molecule type" value="Genomic_DNA"/>
</dbReference>
<keyword evidence="6 8" id="KW-0645">Protease</keyword>
<dbReference type="GO" id="GO:0005737">
    <property type="term" value="C:cytoplasm"/>
    <property type="evidence" value="ECO:0007669"/>
    <property type="project" value="UniProtKB-SubCell"/>
</dbReference>
<evidence type="ECO:0000256" key="3">
    <source>
        <dbReference type="ARBA" id="ARBA00010088"/>
    </source>
</evidence>
<feature type="active site" description="Proton donor" evidence="9">
    <location>
        <position position="305"/>
    </location>
</feature>
<dbReference type="PANTHER" id="PTHR43722">
    <property type="entry name" value="PROLINE IMINOPEPTIDASE"/>
    <property type="match status" value="1"/>
</dbReference>
<comment type="caution">
    <text evidence="12">The sequence shown here is derived from an EMBL/GenBank/DDBJ whole genome shotgun (WGS) entry which is preliminary data.</text>
</comment>
<dbReference type="PRINTS" id="PR00793">
    <property type="entry name" value="PROAMNOPTASE"/>
</dbReference>
<dbReference type="NCBIfam" id="TIGR01249">
    <property type="entry name" value="pro_imino_pep_1"/>
    <property type="match status" value="1"/>
</dbReference>
<evidence type="ECO:0000256" key="6">
    <source>
        <dbReference type="ARBA" id="ARBA00022670"/>
    </source>
</evidence>
<dbReference type="OrthoDB" id="9796770at2"/>
<dbReference type="GO" id="GO:0006508">
    <property type="term" value="P:proteolysis"/>
    <property type="evidence" value="ECO:0007669"/>
    <property type="project" value="UniProtKB-KW"/>
</dbReference>
<feature type="active site" evidence="9">
    <location>
        <position position="277"/>
    </location>
</feature>
<evidence type="ECO:0000259" key="11">
    <source>
        <dbReference type="Pfam" id="PF00561"/>
    </source>
</evidence>
<dbReference type="PANTHER" id="PTHR43722:SF1">
    <property type="entry name" value="PROLINE IMINOPEPTIDASE"/>
    <property type="match status" value="1"/>
</dbReference>